<organism evidence="1 2">
    <name type="scientific">Parapedobacter luteus</name>
    <dbReference type="NCBI Taxonomy" id="623280"/>
    <lineage>
        <taxon>Bacteria</taxon>
        <taxon>Pseudomonadati</taxon>
        <taxon>Bacteroidota</taxon>
        <taxon>Sphingobacteriia</taxon>
        <taxon>Sphingobacteriales</taxon>
        <taxon>Sphingobacteriaceae</taxon>
        <taxon>Parapedobacter</taxon>
    </lineage>
</organism>
<reference evidence="1 2" key="1">
    <citation type="submission" date="2017-02" db="EMBL/GenBank/DDBJ databases">
        <authorList>
            <person name="Peterson S.W."/>
        </authorList>
    </citation>
    <scope>NUCLEOTIDE SEQUENCE [LARGE SCALE GENOMIC DNA]</scope>
    <source>
        <strain evidence="1 2">DSM 22899</strain>
    </source>
</reference>
<dbReference type="InterPro" id="IPR046342">
    <property type="entry name" value="CBS_dom_sf"/>
</dbReference>
<sequence length="220" mass="24853">MNIGQVIIDRDYAVSPSDSVRYTLDKMADLRLAQLPLVKGDLFLGLISYESLAGLAKLNNSIQQTDIAYQQVHIYDTQHIYDAMLFFQIHQLDVLPVIDEQHIYLGAVTALDLINTLSQAMSIQQPGGIIVLEMGTRDNALSHIAHIVESDNAQILNSYVHTFSDSSRLEVTIKVNKSDISSIIAAFLRHDYTVKASYNDENSRDNSRDRYEQLMNYINM</sequence>
<gene>
    <name evidence="1" type="ORF">SAMN05660226_01408</name>
</gene>
<evidence type="ECO:0000313" key="2">
    <source>
        <dbReference type="Proteomes" id="UP000190541"/>
    </source>
</evidence>
<name>A0A1T5BDT7_9SPHI</name>
<dbReference type="AlphaFoldDB" id="A0A1T5BDT7"/>
<evidence type="ECO:0008006" key="3">
    <source>
        <dbReference type="Google" id="ProtNLM"/>
    </source>
</evidence>
<protein>
    <recommendedName>
        <fullName evidence="3">CBS domain-containing protein</fullName>
    </recommendedName>
</protein>
<dbReference type="STRING" id="623280.SAMN05660226_01408"/>
<dbReference type="SUPFAM" id="SSF54631">
    <property type="entry name" value="CBS-domain pair"/>
    <property type="match status" value="1"/>
</dbReference>
<dbReference type="Gene3D" id="3.10.580.10">
    <property type="entry name" value="CBS-domain"/>
    <property type="match status" value="1"/>
</dbReference>
<proteinExistence type="predicted"/>
<keyword evidence="2" id="KW-1185">Reference proteome</keyword>
<dbReference type="Proteomes" id="UP000190541">
    <property type="component" value="Unassembled WGS sequence"/>
</dbReference>
<dbReference type="OrthoDB" id="1523762at2"/>
<dbReference type="RefSeq" id="WP_079716114.1">
    <property type="nucleotide sequence ID" value="NZ_FUYS01000003.1"/>
</dbReference>
<evidence type="ECO:0000313" key="1">
    <source>
        <dbReference type="EMBL" id="SKB45396.1"/>
    </source>
</evidence>
<accession>A0A1T5BDT7</accession>
<dbReference type="EMBL" id="FUYS01000003">
    <property type="protein sequence ID" value="SKB45396.1"/>
    <property type="molecule type" value="Genomic_DNA"/>
</dbReference>